<comment type="similarity">
    <text evidence="1 5">Belongs to the class-A beta-lactamase family.</text>
</comment>
<sequence>MNTIPWIRALAGALVAASVLLIAPACAPSTELPDAATPAPTPTPTPTPTSTSTSSAIDLRAELGALEATYDARVGVYALDTLTGQTVAHRADERFAYASTFKALLAGVVLYEIDDLDRVVAYGGDALVSYSPVTERYVATGLSVGELAEAAVRASDNTAANLLLDQLGGPEGFAAALARSGDEITQPERREPELNSAVPGDPRDTSTPRALVDTLRQYALGDLLADAEKQTLIDWMSGNSTGDTLIRAGAPAGWTVADKSGTGGHGTRNDIGIVWPPDGEPIVIAVLTTRGVADAATDDALVAEAAAVALAGLTEE</sequence>
<gene>
    <name evidence="9" type="primary">bla</name>
    <name evidence="9" type="ORF">T9R20_14305</name>
</gene>
<evidence type="ECO:0000313" key="9">
    <source>
        <dbReference type="EMBL" id="WQB69853.1"/>
    </source>
</evidence>
<dbReference type="Proteomes" id="UP001324533">
    <property type="component" value="Chromosome"/>
</dbReference>
<feature type="domain" description="Beta-lactamase class A catalytic" evidence="8">
    <location>
        <begin position="75"/>
        <end position="288"/>
    </location>
</feature>
<dbReference type="InterPro" id="IPR023650">
    <property type="entry name" value="Beta-lactam_class-A_AS"/>
</dbReference>
<dbReference type="GO" id="GO:0008800">
    <property type="term" value="F:beta-lactamase activity"/>
    <property type="evidence" value="ECO:0007669"/>
    <property type="project" value="UniProtKB-EC"/>
</dbReference>
<name>A0ABZ0V895_9MICO</name>
<evidence type="ECO:0000256" key="6">
    <source>
        <dbReference type="SAM" id="MobiDB-lite"/>
    </source>
</evidence>
<keyword evidence="7" id="KW-0732">Signal</keyword>
<dbReference type="PANTHER" id="PTHR35333">
    <property type="entry name" value="BETA-LACTAMASE"/>
    <property type="match status" value="1"/>
</dbReference>
<dbReference type="RefSeq" id="WP_322409980.1">
    <property type="nucleotide sequence ID" value="NZ_CP139779.1"/>
</dbReference>
<dbReference type="NCBIfam" id="NF033103">
    <property type="entry name" value="bla_class_A"/>
    <property type="match status" value="1"/>
</dbReference>
<feature type="signal peptide" evidence="7">
    <location>
        <begin position="1"/>
        <end position="27"/>
    </location>
</feature>
<dbReference type="Pfam" id="PF13354">
    <property type="entry name" value="Beta-lactamase2"/>
    <property type="match status" value="1"/>
</dbReference>
<dbReference type="InterPro" id="IPR012338">
    <property type="entry name" value="Beta-lactam/transpept-like"/>
</dbReference>
<keyword evidence="10" id="KW-1185">Reference proteome</keyword>
<evidence type="ECO:0000256" key="3">
    <source>
        <dbReference type="ARBA" id="ARBA00022801"/>
    </source>
</evidence>
<dbReference type="PRINTS" id="PR00118">
    <property type="entry name" value="BLACTAMASEA"/>
</dbReference>
<comment type="catalytic activity">
    <reaction evidence="5">
        <text>a beta-lactam + H2O = a substituted beta-amino acid</text>
        <dbReference type="Rhea" id="RHEA:20401"/>
        <dbReference type="ChEBI" id="CHEBI:15377"/>
        <dbReference type="ChEBI" id="CHEBI:35627"/>
        <dbReference type="ChEBI" id="CHEBI:140347"/>
        <dbReference type="EC" id="3.5.2.6"/>
    </reaction>
</comment>
<feature type="chain" id="PRO_5045467010" description="Beta-lactamase" evidence="7">
    <location>
        <begin position="28"/>
        <end position="316"/>
    </location>
</feature>
<evidence type="ECO:0000313" key="10">
    <source>
        <dbReference type="Proteomes" id="UP001324533"/>
    </source>
</evidence>
<dbReference type="InterPro" id="IPR000871">
    <property type="entry name" value="Beta-lactam_class-A"/>
</dbReference>
<dbReference type="PROSITE" id="PS00146">
    <property type="entry name" value="BETA_LACTAMASE_A"/>
    <property type="match status" value="1"/>
</dbReference>
<dbReference type="SUPFAM" id="SSF56601">
    <property type="entry name" value="beta-lactamase/transpeptidase-like"/>
    <property type="match status" value="1"/>
</dbReference>
<keyword evidence="3 5" id="KW-0378">Hydrolase</keyword>
<evidence type="ECO:0000256" key="2">
    <source>
        <dbReference type="ARBA" id="ARBA00012865"/>
    </source>
</evidence>
<feature type="compositionally biased region" description="Basic and acidic residues" evidence="6">
    <location>
        <begin position="180"/>
        <end position="193"/>
    </location>
</feature>
<feature type="region of interest" description="Disordered" evidence="6">
    <location>
        <begin position="180"/>
        <end position="208"/>
    </location>
</feature>
<evidence type="ECO:0000256" key="4">
    <source>
        <dbReference type="ARBA" id="ARBA00023251"/>
    </source>
</evidence>
<evidence type="ECO:0000256" key="7">
    <source>
        <dbReference type="SAM" id="SignalP"/>
    </source>
</evidence>
<organism evidence="9 10">
    <name type="scientific">Microbacterium invictum</name>
    <dbReference type="NCBI Taxonomy" id="515415"/>
    <lineage>
        <taxon>Bacteria</taxon>
        <taxon>Bacillati</taxon>
        <taxon>Actinomycetota</taxon>
        <taxon>Actinomycetes</taxon>
        <taxon>Micrococcales</taxon>
        <taxon>Microbacteriaceae</taxon>
        <taxon>Microbacterium</taxon>
    </lineage>
</organism>
<evidence type="ECO:0000256" key="5">
    <source>
        <dbReference type="RuleBase" id="RU361140"/>
    </source>
</evidence>
<reference evidence="9 10" key="1">
    <citation type="submission" date="2023-06" db="EMBL/GenBank/DDBJ databases">
        <title>Rock-solubilizing bacteria, Microbacterium invictum, promotes re-establishment of vegetation in rocky wasteland by accelerating rock bio-weathering and reshaping soil bacterial community.</title>
        <authorList>
            <person name="Liu C."/>
        </authorList>
    </citation>
    <scope>NUCLEOTIDE SEQUENCE [LARGE SCALE GENOMIC DNA]</scope>
    <source>
        <strain evidence="9 10">X-18</strain>
    </source>
</reference>
<accession>A0ABZ0V895</accession>
<feature type="region of interest" description="Disordered" evidence="6">
    <location>
        <begin position="32"/>
        <end position="54"/>
    </location>
</feature>
<dbReference type="PANTHER" id="PTHR35333:SF3">
    <property type="entry name" value="BETA-LACTAMASE-TYPE TRANSPEPTIDASE FOLD CONTAINING PROTEIN"/>
    <property type="match status" value="1"/>
</dbReference>
<evidence type="ECO:0000259" key="8">
    <source>
        <dbReference type="Pfam" id="PF13354"/>
    </source>
</evidence>
<evidence type="ECO:0000256" key="1">
    <source>
        <dbReference type="ARBA" id="ARBA00009009"/>
    </source>
</evidence>
<dbReference type="Gene3D" id="3.40.710.10">
    <property type="entry name" value="DD-peptidase/beta-lactamase superfamily"/>
    <property type="match status" value="1"/>
</dbReference>
<proteinExistence type="inferred from homology"/>
<dbReference type="EMBL" id="CP139779">
    <property type="protein sequence ID" value="WQB69853.1"/>
    <property type="molecule type" value="Genomic_DNA"/>
</dbReference>
<keyword evidence="4 5" id="KW-0046">Antibiotic resistance</keyword>
<dbReference type="EC" id="3.5.2.6" evidence="2 5"/>
<protein>
    <recommendedName>
        <fullName evidence="2 5">Beta-lactamase</fullName>
        <ecNumber evidence="2 5">3.5.2.6</ecNumber>
    </recommendedName>
</protein>
<dbReference type="InterPro" id="IPR045155">
    <property type="entry name" value="Beta-lactam_cat"/>
</dbReference>